<dbReference type="EMBL" id="WNNK01000017">
    <property type="protein sequence ID" value="MUF06498.1"/>
    <property type="molecule type" value="Genomic_DNA"/>
</dbReference>
<keyword evidence="1" id="KW-0812">Transmembrane</keyword>
<comment type="caution">
    <text evidence="2">The sequence shown here is derived from an EMBL/GenBank/DDBJ whole genome shotgun (WGS) entry which is preliminary data.</text>
</comment>
<gene>
    <name evidence="2" type="ORF">GNF76_19260</name>
</gene>
<dbReference type="AlphaFoldDB" id="A0A6I3WA20"/>
<proteinExistence type="predicted"/>
<evidence type="ECO:0000313" key="3">
    <source>
        <dbReference type="Proteomes" id="UP000438196"/>
    </source>
</evidence>
<reference evidence="2 3" key="1">
    <citation type="submission" date="2019-11" db="EMBL/GenBank/DDBJ databases">
        <title>Pseudomonas karstica sp. nov. and Pseudomonas spelaei sp. nov. from karst caves.</title>
        <authorList>
            <person name="Zeman M."/>
        </authorList>
    </citation>
    <scope>NUCLEOTIDE SEQUENCE [LARGE SCALE GENOMIC DNA]</scope>
    <source>
        <strain evidence="2 3">CCM 7893</strain>
    </source>
</reference>
<keyword evidence="3" id="KW-1185">Reference proteome</keyword>
<dbReference type="Proteomes" id="UP000438196">
    <property type="component" value="Unassembled WGS sequence"/>
</dbReference>
<accession>A0A6I3WA20</accession>
<name>A0A6I3WA20_9PSED</name>
<keyword evidence="1" id="KW-1133">Transmembrane helix</keyword>
<evidence type="ECO:0000256" key="1">
    <source>
        <dbReference type="SAM" id="Phobius"/>
    </source>
</evidence>
<keyword evidence="1" id="KW-0472">Membrane</keyword>
<dbReference type="OrthoDB" id="7020862at2"/>
<feature type="transmembrane region" description="Helical" evidence="1">
    <location>
        <begin position="6"/>
        <end position="23"/>
    </location>
</feature>
<evidence type="ECO:0000313" key="2">
    <source>
        <dbReference type="EMBL" id="MUF06498.1"/>
    </source>
</evidence>
<organism evidence="2 3">
    <name type="scientific">Pseudomonas spelaei</name>
    <dbReference type="NCBI Taxonomy" id="1055469"/>
    <lineage>
        <taxon>Bacteria</taxon>
        <taxon>Pseudomonadati</taxon>
        <taxon>Pseudomonadota</taxon>
        <taxon>Gammaproteobacteria</taxon>
        <taxon>Pseudomonadales</taxon>
        <taxon>Pseudomonadaceae</taxon>
        <taxon>Pseudomonas</taxon>
    </lineage>
</organism>
<sequence length="54" mass="6227">MFAAMVISMTLMVSAFIVAWWFSPELQRWSEAPKQTMLERERRYSAAAHTAGHP</sequence>
<dbReference type="RefSeq" id="WP_155584717.1">
    <property type="nucleotide sequence ID" value="NZ_JBHSTH010000009.1"/>
</dbReference>
<protein>
    <submittedName>
        <fullName evidence="2">Uncharacterized protein</fullName>
    </submittedName>
</protein>